<organism evidence="6">
    <name type="scientific">uncultured Caudovirales phage</name>
    <dbReference type="NCBI Taxonomy" id="2100421"/>
    <lineage>
        <taxon>Viruses</taxon>
        <taxon>Duplodnaviria</taxon>
        <taxon>Heunggongvirae</taxon>
        <taxon>Uroviricota</taxon>
        <taxon>Caudoviricetes</taxon>
        <taxon>Peduoviridae</taxon>
        <taxon>Maltschvirus</taxon>
        <taxon>Maltschvirus maltsch</taxon>
    </lineage>
</organism>
<dbReference type="InterPro" id="IPR009078">
    <property type="entry name" value="Ferritin-like_SF"/>
</dbReference>
<evidence type="ECO:0000313" key="11">
    <source>
        <dbReference type="EMBL" id="CAB4192047.1"/>
    </source>
</evidence>
<comment type="similarity">
    <text evidence="1">Belongs to the Dps family.</text>
</comment>
<evidence type="ECO:0000313" key="7">
    <source>
        <dbReference type="EMBL" id="CAB4161626.1"/>
    </source>
</evidence>
<gene>
    <name evidence="9" type="ORF">UFOVP1031_74</name>
    <name evidence="10" type="ORF">UFOVP1172_61</name>
    <name evidence="11" type="ORF">UFOVP1240_123</name>
    <name evidence="12" type="ORF">UFOVP1486_23</name>
    <name evidence="14" type="ORF">UFOVP1578_146</name>
    <name evidence="13" type="ORF">UFOVP1630_138</name>
    <name evidence="4" type="ORF">UFOVP288_140</name>
    <name evidence="5" type="ORF">UFOVP483_56</name>
    <name evidence="6" type="ORF">UFOVP573_132</name>
    <name evidence="7" type="ORF">UFOVP769_140</name>
    <name evidence="8" type="ORF">UFOVP962_108</name>
</gene>
<dbReference type="EMBL" id="LR798423">
    <property type="protein sequence ID" value="CAB5230849.1"/>
    <property type="molecule type" value="Genomic_DNA"/>
</dbReference>
<evidence type="ECO:0000313" key="13">
    <source>
        <dbReference type="EMBL" id="CAB4220209.1"/>
    </source>
</evidence>
<evidence type="ECO:0000313" key="6">
    <source>
        <dbReference type="EMBL" id="CAB4151059.1"/>
    </source>
</evidence>
<dbReference type="Gene3D" id="1.20.1260.10">
    <property type="match status" value="1"/>
</dbReference>
<evidence type="ECO:0000313" key="8">
    <source>
        <dbReference type="EMBL" id="CAB4175015.1"/>
    </source>
</evidence>
<feature type="domain" description="Ferritin/DPS" evidence="2">
    <location>
        <begin position="321"/>
        <end position="453"/>
    </location>
</feature>
<protein>
    <submittedName>
        <fullName evidence="6">Ferritin/DPS protein domain containing protein</fullName>
    </submittedName>
</protein>
<dbReference type="EMBL" id="LR796548">
    <property type="protein sequence ID" value="CAB4151059.1"/>
    <property type="molecule type" value="Genomic_DNA"/>
</dbReference>
<dbReference type="InterPro" id="IPR012347">
    <property type="entry name" value="Ferritin-like"/>
</dbReference>
<dbReference type="EMBL" id="LR796709">
    <property type="protein sequence ID" value="CAB4161626.1"/>
    <property type="molecule type" value="Genomic_DNA"/>
</dbReference>
<dbReference type="SUPFAM" id="SSF47240">
    <property type="entry name" value="Ferritin-like"/>
    <property type="match status" value="1"/>
</dbReference>
<evidence type="ECO:0000259" key="2">
    <source>
        <dbReference type="Pfam" id="PF00210"/>
    </source>
</evidence>
<evidence type="ECO:0000256" key="1">
    <source>
        <dbReference type="ARBA" id="ARBA00009497"/>
    </source>
</evidence>
<dbReference type="PANTHER" id="PTHR42932:SF1">
    <property type="entry name" value="GENERAL STRESS PROTEIN 20U"/>
    <property type="match status" value="1"/>
</dbReference>
<accession>A0A6J5N5R9</accession>
<dbReference type="InterPro" id="IPR002177">
    <property type="entry name" value="DPS_DNA-bd"/>
</dbReference>
<dbReference type="GO" id="GO:0008199">
    <property type="term" value="F:ferric iron binding"/>
    <property type="evidence" value="ECO:0007669"/>
    <property type="project" value="InterPro"/>
</dbReference>
<dbReference type="EMBL" id="LR796980">
    <property type="protein sequence ID" value="CAB4179353.1"/>
    <property type="molecule type" value="Genomic_DNA"/>
</dbReference>
<sequence length="679" mass="75123">MDNINFSFPITMIKTEQRIVCGIATADNVDKSNDIVDFAASEIAFKNWQGNIREMHAPIAVGKAISYKPLKLKGEDGQEYNAIQVEAYISKGAEATWQKVLDGTLRAFSIGGRITKKEVMEGKMHNGRPISIIKEYDLGELSLVDNPANAMAVIDLVKMNTVGDLNYALDCDLDCQIEKAKQTLKDPKGGLTAAGRRHFKQTEGANLKPGVRGAADTPEKMRRKGSFLTRFFTNPSGPMKKPNGEPSRLALSAAAWGEPVPQNSSDAAALAAKGRRLLERYANTKKNASENNFDKNLLDAISEIMQDQELIIKATNLVPTLQNLMANVVVFYASAHRAHWNVEGVDFIEYHELFANIYEDVYGSIDPMAELIRKLGAFPPSLDETNDMASIEDDSATSDSRGLAIDLYMKNYGLIIMLKNAFNVANAENEQGIANFIAERIDMHQTWDWQLTSSLKVSGVEIPLLVQDSDETNIENAGGVMKVEKSCNCESNVDKGLHNLEKYDIVNPMDNSLTDNKMSFIKKFINWVGPIDNLGLEKSEQDTEASVEADVIVEQVEEQDMDIEVLKEALGSVIDQKLTDFATSFKMEVEANVDAKIEAVTKSVEDQKIELAEKLETTEKALEVQTAKVEEFAQAGAVKKSVDPEDDEDGEELVKSAPKSFWSNMYLPQELISSLGYRS</sequence>
<dbReference type="InterPro" id="IPR046284">
    <property type="entry name" value="DUF6321"/>
</dbReference>
<dbReference type="EMBL" id="LR797130">
    <property type="protein sequence ID" value="CAB4188703.1"/>
    <property type="molecule type" value="Genomic_DNA"/>
</dbReference>
<dbReference type="EMBL" id="LR797180">
    <property type="protein sequence ID" value="CAB4192047.1"/>
    <property type="molecule type" value="Genomic_DNA"/>
</dbReference>
<evidence type="ECO:0000259" key="3">
    <source>
        <dbReference type="Pfam" id="PF19846"/>
    </source>
</evidence>
<dbReference type="EMBL" id="LR796917">
    <property type="protein sequence ID" value="CAB4175015.1"/>
    <property type="molecule type" value="Genomic_DNA"/>
</dbReference>
<evidence type="ECO:0000313" key="5">
    <source>
        <dbReference type="EMBL" id="CAB4146094.1"/>
    </source>
</evidence>
<proteinExistence type="inferred from homology"/>
<dbReference type="InterPro" id="IPR008331">
    <property type="entry name" value="Ferritin_DPS_dom"/>
</dbReference>
<evidence type="ECO:0000313" key="4">
    <source>
        <dbReference type="EMBL" id="CAB4135800.1"/>
    </source>
</evidence>
<name>A0A6J5N5R9_9CAUD</name>
<feature type="domain" description="DUF6321" evidence="3">
    <location>
        <begin position="185"/>
        <end position="256"/>
    </location>
</feature>
<reference evidence="6" key="1">
    <citation type="submission" date="2020-04" db="EMBL/GenBank/DDBJ databases">
        <authorList>
            <person name="Chiriac C."/>
            <person name="Salcher M."/>
            <person name="Ghai R."/>
            <person name="Kavagutti S V."/>
        </authorList>
    </citation>
    <scope>NUCLEOTIDE SEQUENCE</scope>
</reference>
<dbReference type="EMBL" id="LR796305">
    <property type="protein sequence ID" value="CAB4135800.1"/>
    <property type="molecule type" value="Genomic_DNA"/>
</dbReference>
<evidence type="ECO:0000313" key="14">
    <source>
        <dbReference type="EMBL" id="CAB5230849.1"/>
    </source>
</evidence>
<dbReference type="EMBL" id="LR797492">
    <property type="protein sequence ID" value="CAB4220209.1"/>
    <property type="molecule type" value="Genomic_DNA"/>
</dbReference>
<dbReference type="Pfam" id="PF19846">
    <property type="entry name" value="DUF6321"/>
    <property type="match status" value="1"/>
</dbReference>
<dbReference type="PANTHER" id="PTHR42932">
    <property type="entry name" value="GENERAL STRESS PROTEIN 20U"/>
    <property type="match status" value="1"/>
</dbReference>
<dbReference type="EMBL" id="LR796461">
    <property type="protein sequence ID" value="CAB4146094.1"/>
    <property type="molecule type" value="Genomic_DNA"/>
</dbReference>
<evidence type="ECO:0000313" key="9">
    <source>
        <dbReference type="EMBL" id="CAB4179353.1"/>
    </source>
</evidence>
<evidence type="ECO:0000313" key="10">
    <source>
        <dbReference type="EMBL" id="CAB4188703.1"/>
    </source>
</evidence>
<dbReference type="EMBL" id="LR797434">
    <property type="protein sequence ID" value="CAB4215896.1"/>
    <property type="molecule type" value="Genomic_DNA"/>
</dbReference>
<dbReference type="Pfam" id="PF00210">
    <property type="entry name" value="Ferritin"/>
    <property type="match status" value="1"/>
</dbReference>
<evidence type="ECO:0000313" key="12">
    <source>
        <dbReference type="EMBL" id="CAB4215896.1"/>
    </source>
</evidence>